<evidence type="ECO:0000313" key="2">
    <source>
        <dbReference type="EMBL" id="GFZ09921.1"/>
    </source>
</evidence>
<proteinExistence type="predicted"/>
<feature type="region of interest" description="Disordered" evidence="1">
    <location>
        <begin position="41"/>
        <end position="60"/>
    </location>
</feature>
<accession>A0A7J0GGS2</accession>
<protein>
    <submittedName>
        <fullName evidence="2">Uncharacterized protein</fullName>
    </submittedName>
</protein>
<gene>
    <name evidence="2" type="ORF">Acr_21g0005200</name>
</gene>
<organism evidence="2 3">
    <name type="scientific">Actinidia rufa</name>
    <dbReference type="NCBI Taxonomy" id="165716"/>
    <lineage>
        <taxon>Eukaryota</taxon>
        <taxon>Viridiplantae</taxon>
        <taxon>Streptophyta</taxon>
        <taxon>Embryophyta</taxon>
        <taxon>Tracheophyta</taxon>
        <taxon>Spermatophyta</taxon>
        <taxon>Magnoliopsida</taxon>
        <taxon>eudicotyledons</taxon>
        <taxon>Gunneridae</taxon>
        <taxon>Pentapetalae</taxon>
        <taxon>asterids</taxon>
        <taxon>Ericales</taxon>
        <taxon>Actinidiaceae</taxon>
        <taxon>Actinidia</taxon>
    </lineage>
</organism>
<evidence type="ECO:0000313" key="3">
    <source>
        <dbReference type="Proteomes" id="UP000585474"/>
    </source>
</evidence>
<reference evidence="2 3" key="1">
    <citation type="submission" date="2019-07" db="EMBL/GenBank/DDBJ databases">
        <title>De Novo Assembly of kiwifruit Actinidia rufa.</title>
        <authorList>
            <person name="Sugita-Konishi S."/>
            <person name="Sato K."/>
            <person name="Mori E."/>
            <person name="Abe Y."/>
            <person name="Kisaki G."/>
            <person name="Hamano K."/>
            <person name="Suezawa K."/>
            <person name="Otani M."/>
            <person name="Fukuda T."/>
            <person name="Manabe T."/>
            <person name="Gomi K."/>
            <person name="Tabuchi M."/>
            <person name="Akimitsu K."/>
            <person name="Kataoka I."/>
        </authorList>
    </citation>
    <scope>NUCLEOTIDE SEQUENCE [LARGE SCALE GENOMIC DNA]</scope>
    <source>
        <strain evidence="3">cv. Fuchu</strain>
    </source>
</reference>
<keyword evidence="3" id="KW-1185">Reference proteome</keyword>
<dbReference type="AlphaFoldDB" id="A0A7J0GGS2"/>
<dbReference type="EMBL" id="BJWL01000021">
    <property type="protein sequence ID" value="GFZ09921.1"/>
    <property type="molecule type" value="Genomic_DNA"/>
</dbReference>
<evidence type="ECO:0000256" key="1">
    <source>
        <dbReference type="SAM" id="MobiDB-lite"/>
    </source>
</evidence>
<dbReference type="OrthoDB" id="10561443at2759"/>
<comment type="caution">
    <text evidence="2">The sequence shown here is derived from an EMBL/GenBank/DDBJ whole genome shotgun (WGS) entry which is preliminary data.</text>
</comment>
<sequence>MKSNGQRLKTVLENKLSRRRAGQGSAERARVLQHSTHAPEEMADGYWNRQPPQNPSAGVLKRPRSDYGMCPALICEEFLHIHFYMFNLMIYELRV</sequence>
<dbReference type="Proteomes" id="UP000585474">
    <property type="component" value="Unassembled WGS sequence"/>
</dbReference>
<name>A0A7J0GGS2_9ERIC</name>